<comment type="caution">
    <text evidence="1">The sequence shown here is derived from an EMBL/GenBank/DDBJ whole genome shotgun (WGS) entry which is preliminary data.</text>
</comment>
<dbReference type="AlphaFoldDB" id="A0A016TPP9"/>
<keyword evidence="2" id="KW-1185">Reference proteome</keyword>
<protein>
    <submittedName>
        <fullName evidence="1">Uncharacterized protein</fullName>
    </submittedName>
</protein>
<evidence type="ECO:0000313" key="1">
    <source>
        <dbReference type="EMBL" id="EYC04989.1"/>
    </source>
</evidence>
<dbReference type="Proteomes" id="UP000024635">
    <property type="component" value="Unassembled WGS sequence"/>
</dbReference>
<gene>
    <name evidence="1" type="primary">Acey_s0084.g1712</name>
    <name evidence="1" type="ORF">Y032_0084g1712</name>
</gene>
<evidence type="ECO:0000313" key="2">
    <source>
        <dbReference type="Proteomes" id="UP000024635"/>
    </source>
</evidence>
<reference evidence="2" key="1">
    <citation type="journal article" date="2015" name="Nat. Genet.">
        <title>The genome and transcriptome of the zoonotic hookworm Ancylostoma ceylanicum identify infection-specific gene families.</title>
        <authorList>
            <person name="Schwarz E.M."/>
            <person name="Hu Y."/>
            <person name="Antoshechkin I."/>
            <person name="Miller M.M."/>
            <person name="Sternberg P.W."/>
            <person name="Aroian R.V."/>
        </authorList>
    </citation>
    <scope>NUCLEOTIDE SEQUENCE</scope>
    <source>
        <strain evidence="2">HY135</strain>
    </source>
</reference>
<proteinExistence type="predicted"/>
<dbReference type="EMBL" id="JARK01001420">
    <property type="protein sequence ID" value="EYC04989.1"/>
    <property type="molecule type" value="Genomic_DNA"/>
</dbReference>
<organism evidence="1 2">
    <name type="scientific">Ancylostoma ceylanicum</name>
    <dbReference type="NCBI Taxonomy" id="53326"/>
    <lineage>
        <taxon>Eukaryota</taxon>
        <taxon>Metazoa</taxon>
        <taxon>Ecdysozoa</taxon>
        <taxon>Nematoda</taxon>
        <taxon>Chromadorea</taxon>
        <taxon>Rhabditida</taxon>
        <taxon>Rhabditina</taxon>
        <taxon>Rhabditomorpha</taxon>
        <taxon>Strongyloidea</taxon>
        <taxon>Ancylostomatidae</taxon>
        <taxon>Ancylostomatinae</taxon>
        <taxon>Ancylostoma</taxon>
    </lineage>
</organism>
<sequence>MRLRSLGAISYELVCYSINVFHGIISTWSSGWCAEWLFEHAIMPPSSIAASVISTSPPEAGPLHHLAPSLTK</sequence>
<name>A0A016TPP9_9BILA</name>
<accession>A0A016TPP9</accession>